<feature type="transmembrane region" description="Helical" evidence="7">
    <location>
        <begin position="83"/>
        <end position="102"/>
    </location>
</feature>
<dbReference type="Gene3D" id="1.10.3720.10">
    <property type="entry name" value="MetI-like"/>
    <property type="match status" value="1"/>
</dbReference>
<evidence type="ECO:0000259" key="8">
    <source>
        <dbReference type="PROSITE" id="PS50928"/>
    </source>
</evidence>
<evidence type="ECO:0000313" key="10">
    <source>
        <dbReference type="Proteomes" id="UP000823891"/>
    </source>
</evidence>
<evidence type="ECO:0000256" key="1">
    <source>
        <dbReference type="ARBA" id="ARBA00004651"/>
    </source>
</evidence>
<reference evidence="9" key="1">
    <citation type="journal article" date="2021" name="PeerJ">
        <title>Extensive microbial diversity within the chicken gut microbiome revealed by metagenomics and culture.</title>
        <authorList>
            <person name="Gilroy R."/>
            <person name="Ravi A."/>
            <person name="Getino M."/>
            <person name="Pursley I."/>
            <person name="Horton D.L."/>
            <person name="Alikhan N.F."/>
            <person name="Baker D."/>
            <person name="Gharbi K."/>
            <person name="Hall N."/>
            <person name="Watson M."/>
            <person name="Adriaenssens E.M."/>
            <person name="Foster-Nyarko E."/>
            <person name="Jarju S."/>
            <person name="Secka A."/>
            <person name="Antonio M."/>
            <person name="Oren A."/>
            <person name="Chaudhuri R.R."/>
            <person name="La Ragione R."/>
            <person name="Hildebrand F."/>
            <person name="Pallen M.J."/>
        </authorList>
    </citation>
    <scope>NUCLEOTIDE SEQUENCE</scope>
    <source>
        <strain evidence="9">USAMLcec2-132</strain>
    </source>
</reference>
<evidence type="ECO:0000256" key="3">
    <source>
        <dbReference type="ARBA" id="ARBA00022475"/>
    </source>
</evidence>
<reference evidence="9" key="2">
    <citation type="submission" date="2021-04" db="EMBL/GenBank/DDBJ databases">
        <authorList>
            <person name="Gilroy R."/>
        </authorList>
    </citation>
    <scope>NUCLEOTIDE SEQUENCE</scope>
    <source>
        <strain evidence="9">USAMLcec2-132</strain>
    </source>
</reference>
<sequence>MKSKNRIKASLSERIFYGIVAAVVALFGICVLYPVIYIISSSFSSPKAVMSGNVLLLPVDFTLNGYGAVLRYDNVWVGFRNSLFYMTVGTTINLVMTTLAAYPLSRKDVPFKGIIMFLFTFTMIFNAGMIPNYLLIRDLGILNTVWAMLIPGAVSVYNMIVMRTFFMTSIPEDLLEASKLDGCTDFQYLRKVVLPLSKSILAVIVMYYAVGHWNAYFNAFLYLSDDRRYPLQLFLRDILISNQVGAEMVDTYSENVGIEYVLKYALIVIATVPMVVIYPFVQKHFQKGVMIGAIKG</sequence>
<comment type="similarity">
    <text evidence="7">Belongs to the binding-protein-dependent transport system permease family.</text>
</comment>
<protein>
    <submittedName>
        <fullName evidence="9">Carbohydrate ABC transporter permease</fullName>
    </submittedName>
</protein>
<name>A0A9D2SMU0_9FIRM</name>
<comment type="subcellular location">
    <subcellularLocation>
        <location evidence="1 7">Cell membrane</location>
        <topology evidence="1 7">Multi-pass membrane protein</topology>
    </subcellularLocation>
</comment>
<feature type="transmembrane region" description="Helical" evidence="7">
    <location>
        <begin position="140"/>
        <end position="160"/>
    </location>
</feature>
<dbReference type="InterPro" id="IPR035906">
    <property type="entry name" value="MetI-like_sf"/>
</dbReference>
<feature type="transmembrane region" description="Helical" evidence="7">
    <location>
        <begin position="200"/>
        <end position="223"/>
    </location>
</feature>
<accession>A0A9D2SMU0</accession>
<dbReference type="InterPro" id="IPR000515">
    <property type="entry name" value="MetI-like"/>
</dbReference>
<comment type="caution">
    <text evidence="9">The sequence shown here is derived from an EMBL/GenBank/DDBJ whole genome shotgun (WGS) entry which is preliminary data.</text>
</comment>
<keyword evidence="3" id="KW-1003">Cell membrane</keyword>
<dbReference type="GO" id="GO:0005886">
    <property type="term" value="C:plasma membrane"/>
    <property type="evidence" value="ECO:0007669"/>
    <property type="project" value="UniProtKB-SubCell"/>
</dbReference>
<dbReference type="AlphaFoldDB" id="A0A9D2SMU0"/>
<dbReference type="PANTHER" id="PTHR43744">
    <property type="entry name" value="ABC TRANSPORTER PERMEASE PROTEIN MG189-RELATED-RELATED"/>
    <property type="match status" value="1"/>
</dbReference>
<keyword evidence="4 7" id="KW-0812">Transmembrane</keyword>
<dbReference type="GO" id="GO:0055085">
    <property type="term" value="P:transmembrane transport"/>
    <property type="evidence" value="ECO:0007669"/>
    <property type="project" value="InterPro"/>
</dbReference>
<evidence type="ECO:0000256" key="5">
    <source>
        <dbReference type="ARBA" id="ARBA00022989"/>
    </source>
</evidence>
<keyword evidence="6 7" id="KW-0472">Membrane</keyword>
<evidence type="ECO:0000256" key="6">
    <source>
        <dbReference type="ARBA" id="ARBA00023136"/>
    </source>
</evidence>
<evidence type="ECO:0000256" key="4">
    <source>
        <dbReference type="ARBA" id="ARBA00022692"/>
    </source>
</evidence>
<evidence type="ECO:0000256" key="2">
    <source>
        <dbReference type="ARBA" id="ARBA00022448"/>
    </source>
</evidence>
<proteinExistence type="inferred from homology"/>
<feature type="transmembrane region" description="Helical" evidence="7">
    <location>
        <begin position="261"/>
        <end position="281"/>
    </location>
</feature>
<evidence type="ECO:0000256" key="7">
    <source>
        <dbReference type="RuleBase" id="RU363032"/>
    </source>
</evidence>
<gene>
    <name evidence="9" type="ORF">H9761_00200</name>
</gene>
<feature type="domain" description="ABC transmembrane type-1" evidence="8">
    <location>
        <begin position="79"/>
        <end position="281"/>
    </location>
</feature>
<evidence type="ECO:0000313" key="9">
    <source>
        <dbReference type="EMBL" id="HJC22109.1"/>
    </source>
</evidence>
<keyword evidence="2 7" id="KW-0813">Transport</keyword>
<dbReference type="Proteomes" id="UP000823891">
    <property type="component" value="Unassembled WGS sequence"/>
</dbReference>
<keyword evidence="5 7" id="KW-1133">Transmembrane helix</keyword>
<dbReference type="PROSITE" id="PS50928">
    <property type="entry name" value="ABC_TM1"/>
    <property type="match status" value="1"/>
</dbReference>
<dbReference type="Pfam" id="PF00528">
    <property type="entry name" value="BPD_transp_1"/>
    <property type="match status" value="1"/>
</dbReference>
<organism evidence="9 10">
    <name type="scientific">Candidatus Eisenbergiella merdavium</name>
    <dbReference type="NCBI Taxonomy" id="2838551"/>
    <lineage>
        <taxon>Bacteria</taxon>
        <taxon>Bacillati</taxon>
        <taxon>Bacillota</taxon>
        <taxon>Clostridia</taxon>
        <taxon>Lachnospirales</taxon>
        <taxon>Lachnospiraceae</taxon>
        <taxon>Eisenbergiella</taxon>
    </lineage>
</organism>
<dbReference type="PANTHER" id="PTHR43744:SF9">
    <property type="entry name" value="POLYGALACTURONAN_RHAMNOGALACTURONAN TRANSPORT SYSTEM PERMEASE PROTEIN YTCP"/>
    <property type="match status" value="1"/>
</dbReference>
<feature type="transmembrane region" description="Helical" evidence="7">
    <location>
        <begin position="15"/>
        <end position="39"/>
    </location>
</feature>
<dbReference type="SUPFAM" id="SSF161098">
    <property type="entry name" value="MetI-like"/>
    <property type="match status" value="1"/>
</dbReference>
<dbReference type="EMBL" id="DWWS01000002">
    <property type="protein sequence ID" value="HJC22109.1"/>
    <property type="molecule type" value="Genomic_DNA"/>
</dbReference>
<dbReference type="CDD" id="cd06261">
    <property type="entry name" value="TM_PBP2"/>
    <property type="match status" value="1"/>
</dbReference>
<feature type="transmembrane region" description="Helical" evidence="7">
    <location>
        <begin position="114"/>
        <end position="134"/>
    </location>
</feature>